<evidence type="ECO:0000313" key="1">
    <source>
        <dbReference type="EMBL" id="GJE97407.1"/>
    </source>
</evidence>
<reference evidence="1 2" key="1">
    <citation type="submission" date="2021-08" db="EMBL/GenBank/DDBJ databases">
        <title>Draft Genome Sequence of Phanerochaete sordida strain YK-624.</title>
        <authorList>
            <person name="Mori T."/>
            <person name="Dohra H."/>
            <person name="Suzuki T."/>
            <person name="Kawagishi H."/>
            <person name="Hirai H."/>
        </authorList>
    </citation>
    <scope>NUCLEOTIDE SEQUENCE [LARGE SCALE GENOMIC DNA]</scope>
    <source>
        <strain evidence="1 2">YK-624</strain>
    </source>
</reference>
<accession>A0A9P3LKM7</accession>
<comment type="caution">
    <text evidence="1">The sequence shown here is derived from an EMBL/GenBank/DDBJ whole genome shotgun (WGS) entry which is preliminary data.</text>
</comment>
<dbReference type="AlphaFoldDB" id="A0A9P3LKM7"/>
<dbReference type="EMBL" id="BPQB01000071">
    <property type="protein sequence ID" value="GJE97407.1"/>
    <property type="molecule type" value="Genomic_DNA"/>
</dbReference>
<gene>
    <name evidence="1" type="ORF">PsYK624_136240</name>
</gene>
<protein>
    <submittedName>
        <fullName evidence="1">Uncharacterized protein</fullName>
    </submittedName>
</protein>
<organism evidence="1 2">
    <name type="scientific">Phanerochaete sordida</name>
    <dbReference type="NCBI Taxonomy" id="48140"/>
    <lineage>
        <taxon>Eukaryota</taxon>
        <taxon>Fungi</taxon>
        <taxon>Dikarya</taxon>
        <taxon>Basidiomycota</taxon>
        <taxon>Agaricomycotina</taxon>
        <taxon>Agaricomycetes</taxon>
        <taxon>Polyporales</taxon>
        <taxon>Phanerochaetaceae</taxon>
        <taxon>Phanerochaete</taxon>
    </lineage>
</organism>
<sequence length="90" mass="10210">MPRPVVRPKRDMAHQSRLKALSILKYDDHHPQPQNRNIFCIMSYLSSIASEKSFPPAGDPHTGSGQPKRLPWTLHLSHVHESLASSQQHP</sequence>
<dbReference type="Proteomes" id="UP000703269">
    <property type="component" value="Unassembled WGS sequence"/>
</dbReference>
<evidence type="ECO:0000313" key="2">
    <source>
        <dbReference type="Proteomes" id="UP000703269"/>
    </source>
</evidence>
<name>A0A9P3LKM7_9APHY</name>
<keyword evidence="2" id="KW-1185">Reference proteome</keyword>
<proteinExistence type="predicted"/>